<sequence>MYWYTQLAVVRVRHVYVSDSRLKESVTLVQISDFHNNVLALRRPLLKKLKAMAPDAVVFTGDCINRHTTDPGAFEALALAFEGVPRFYVSGNHEVENRVVDMARLCRKCHIIDLAGKTASVKGVTLYGESFAGRQFQDIGGGYAVLLVHNPYQFIKAPRDYDVVLSGHTHGGQVRLPWLGQIIDHGPTLFPKYSKGWYQVGKSKLYIDSGAGQHLYFRLWNPVQVTVVHLTGEV</sequence>
<gene>
    <name evidence="4" type="ORF">O6R05_02345</name>
</gene>
<dbReference type="InterPro" id="IPR051158">
    <property type="entry name" value="Metallophosphoesterase_sf"/>
</dbReference>
<organism evidence="4 5">
    <name type="scientific">Peptoniphilus equinus</name>
    <dbReference type="NCBI Taxonomy" id="3016343"/>
    <lineage>
        <taxon>Bacteria</taxon>
        <taxon>Bacillati</taxon>
        <taxon>Bacillota</taxon>
        <taxon>Tissierellia</taxon>
        <taxon>Tissierellales</taxon>
        <taxon>Peptoniphilaceae</taxon>
        <taxon>Peptoniphilus</taxon>
    </lineage>
</organism>
<accession>A0ABY7QUE4</accession>
<name>A0ABY7QUE4_9FIRM</name>
<dbReference type="PANTHER" id="PTHR31302">
    <property type="entry name" value="TRANSMEMBRANE PROTEIN WITH METALLOPHOSPHOESTERASE DOMAIN-RELATED"/>
    <property type="match status" value="1"/>
</dbReference>
<keyword evidence="1" id="KW-0479">Metal-binding</keyword>
<keyword evidence="5" id="KW-1185">Reference proteome</keyword>
<reference evidence="4 5" key="1">
    <citation type="submission" date="2023-01" db="EMBL/GenBank/DDBJ databases">
        <authorList>
            <person name="Lee S.H."/>
            <person name="Jung H.S."/>
            <person name="Yun J.U."/>
        </authorList>
    </citation>
    <scope>NUCLEOTIDE SEQUENCE [LARGE SCALE GENOMIC DNA]</scope>
    <source>
        <strain evidence="4 5">CBA3646</strain>
    </source>
</reference>
<evidence type="ECO:0000313" key="4">
    <source>
        <dbReference type="EMBL" id="WBW50402.1"/>
    </source>
</evidence>
<evidence type="ECO:0000259" key="3">
    <source>
        <dbReference type="Pfam" id="PF00149"/>
    </source>
</evidence>
<dbReference type="EMBL" id="CP115667">
    <property type="protein sequence ID" value="WBW50402.1"/>
    <property type="molecule type" value="Genomic_DNA"/>
</dbReference>
<keyword evidence="2" id="KW-0378">Hydrolase</keyword>
<dbReference type="Proteomes" id="UP001210339">
    <property type="component" value="Chromosome"/>
</dbReference>
<evidence type="ECO:0000313" key="5">
    <source>
        <dbReference type="Proteomes" id="UP001210339"/>
    </source>
</evidence>
<dbReference type="Gene3D" id="3.60.21.10">
    <property type="match status" value="1"/>
</dbReference>
<proteinExistence type="predicted"/>
<evidence type="ECO:0000256" key="1">
    <source>
        <dbReference type="ARBA" id="ARBA00022723"/>
    </source>
</evidence>
<evidence type="ECO:0000256" key="2">
    <source>
        <dbReference type="ARBA" id="ARBA00022801"/>
    </source>
</evidence>
<feature type="domain" description="Calcineurin-like phosphoesterase" evidence="3">
    <location>
        <begin position="27"/>
        <end position="170"/>
    </location>
</feature>
<dbReference type="InterPro" id="IPR004843">
    <property type="entry name" value="Calcineurin-like_PHP"/>
</dbReference>
<dbReference type="Pfam" id="PF00149">
    <property type="entry name" value="Metallophos"/>
    <property type="match status" value="1"/>
</dbReference>
<dbReference type="RefSeq" id="WP_271191934.1">
    <property type="nucleotide sequence ID" value="NZ_CP115667.1"/>
</dbReference>
<protein>
    <submittedName>
        <fullName evidence="4">Metallophosphoesterase family protein</fullName>
    </submittedName>
</protein>
<dbReference type="InterPro" id="IPR029052">
    <property type="entry name" value="Metallo-depent_PP-like"/>
</dbReference>
<dbReference type="SUPFAM" id="SSF56300">
    <property type="entry name" value="Metallo-dependent phosphatases"/>
    <property type="match status" value="1"/>
</dbReference>
<dbReference type="PANTHER" id="PTHR31302:SF31">
    <property type="entry name" value="PHOSPHODIESTERASE YAEI"/>
    <property type="match status" value="1"/>
</dbReference>